<dbReference type="InterPro" id="IPR001296">
    <property type="entry name" value="Glyco_trans_1"/>
</dbReference>
<evidence type="ECO:0000313" key="5">
    <source>
        <dbReference type="EMBL" id="PAU68525.1"/>
    </source>
</evidence>
<organism evidence="5 6">
    <name type="scientific">Bifidobacterium italicum</name>
    <dbReference type="NCBI Taxonomy" id="1960968"/>
    <lineage>
        <taxon>Bacteria</taxon>
        <taxon>Bacillati</taxon>
        <taxon>Actinomycetota</taxon>
        <taxon>Actinomycetes</taxon>
        <taxon>Bifidobacteriales</taxon>
        <taxon>Bifidobacteriaceae</taxon>
        <taxon>Bifidobacterium</taxon>
    </lineage>
</organism>
<dbReference type="GO" id="GO:0016758">
    <property type="term" value="F:hexosyltransferase activity"/>
    <property type="evidence" value="ECO:0007669"/>
    <property type="project" value="TreeGrafter"/>
</dbReference>
<dbReference type="EMBL" id="MVOG01000029">
    <property type="protein sequence ID" value="PAU68525.1"/>
    <property type="molecule type" value="Genomic_DNA"/>
</dbReference>
<keyword evidence="2 5" id="KW-0808">Transferase</keyword>
<proteinExistence type="predicted"/>
<evidence type="ECO:0000256" key="1">
    <source>
        <dbReference type="ARBA" id="ARBA00022676"/>
    </source>
</evidence>
<keyword evidence="6" id="KW-1185">Reference proteome</keyword>
<keyword evidence="1 5" id="KW-0328">Glycosyltransferase</keyword>
<dbReference type="PANTHER" id="PTHR45947">
    <property type="entry name" value="SULFOQUINOVOSYL TRANSFERASE SQD2"/>
    <property type="match status" value="1"/>
</dbReference>
<dbReference type="Pfam" id="PF00534">
    <property type="entry name" value="Glycos_transf_1"/>
    <property type="match status" value="1"/>
</dbReference>
<dbReference type="InterPro" id="IPR050194">
    <property type="entry name" value="Glycosyltransferase_grp1"/>
</dbReference>
<comment type="caution">
    <text evidence="5">The sequence shown here is derived from an EMBL/GenBank/DDBJ whole genome shotgun (WGS) entry which is preliminary data.</text>
</comment>
<dbReference type="Pfam" id="PF13439">
    <property type="entry name" value="Glyco_transf_4"/>
    <property type="match status" value="1"/>
</dbReference>
<dbReference type="GO" id="GO:1901137">
    <property type="term" value="P:carbohydrate derivative biosynthetic process"/>
    <property type="evidence" value="ECO:0007669"/>
    <property type="project" value="UniProtKB-ARBA"/>
</dbReference>
<evidence type="ECO:0000256" key="2">
    <source>
        <dbReference type="ARBA" id="ARBA00022679"/>
    </source>
</evidence>
<dbReference type="Gene3D" id="3.40.50.2000">
    <property type="entry name" value="Glycogen Phosphorylase B"/>
    <property type="match status" value="2"/>
</dbReference>
<dbReference type="CDD" id="cd03801">
    <property type="entry name" value="GT4_PimA-like"/>
    <property type="match status" value="1"/>
</dbReference>
<dbReference type="PANTHER" id="PTHR45947:SF3">
    <property type="entry name" value="SULFOQUINOVOSYL TRANSFERASE SQD2"/>
    <property type="match status" value="1"/>
</dbReference>
<dbReference type="SUPFAM" id="SSF53756">
    <property type="entry name" value="UDP-Glycosyltransferase/glycogen phosphorylase"/>
    <property type="match status" value="1"/>
</dbReference>
<accession>A0A2A2EHX5</accession>
<dbReference type="Proteomes" id="UP000217986">
    <property type="component" value="Unassembled WGS sequence"/>
</dbReference>
<feature type="domain" description="Glycosyl transferase family 1" evidence="3">
    <location>
        <begin position="206"/>
        <end position="362"/>
    </location>
</feature>
<gene>
    <name evidence="5" type="ORF">B1400_1447</name>
</gene>
<sequence length="395" mass="43054">MRRAPRPSFHGHRLAPMPLTIGFVFDDTLDVLDGVQQHIVTIGEELRRRGHDVHYLVGETHDSPVPNTHPLSRNVMVRFNGNRMRIPLPASRARIRRTLAAHGFDILHVQAPYSPFMAGRVLSLAAPSTGVVATYHIASADLASRVGGRLLGMIDAPTHRRVDEVVAVSQVAARYAETTAHVRGVVIPNPVDVRKFADAATGRPSASDGPLTVFLGRFVPRKGAELLLDAIAYGEKHNMFPEGFHVRFAGKGPLLDECRRRAEALRTPVEFLGFVEEEDKPALLADADVAVFPATGGESFGIVLLEAIASGAGVTLAGDNPGYRSTLLGEEDALFDVGADHARVLAERIRRALTDPAWAQALHERELALLARYDVATVADQVEEVYRRAIAGRRR</sequence>
<reference evidence="5 6" key="1">
    <citation type="journal article" date="2017" name="ISME J.">
        <title>Unveiling bifidobacterial biogeography across the mammalian branch of the tree of life.</title>
        <authorList>
            <person name="Milani C."/>
            <person name="Mangifesta M."/>
            <person name="Mancabelli L."/>
            <person name="Lugli G.A."/>
            <person name="James K."/>
            <person name="Duranti S."/>
            <person name="Turroni F."/>
            <person name="Ferrario C."/>
            <person name="Ossiprandi M.C."/>
            <person name="van Sinderen D."/>
            <person name="Ventura M."/>
        </authorList>
    </citation>
    <scope>NUCLEOTIDE SEQUENCE [LARGE SCALE GENOMIC DNA]</scope>
    <source>
        <strain evidence="5 6">70</strain>
    </source>
</reference>
<evidence type="ECO:0000313" key="6">
    <source>
        <dbReference type="Proteomes" id="UP000217986"/>
    </source>
</evidence>
<protein>
    <submittedName>
        <fullName evidence="5">Phosphatidyl-myo-inositol alpha-mannosyltransferase</fullName>
    </submittedName>
</protein>
<dbReference type="InterPro" id="IPR028098">
    <property type="entry name" value="Glyco_trans_4-like_N"/>
</dbReference>
<evidence type="ECO:0000259" key="3">
    <source>
        <dbReference type="Pfam" id="PF00534"/>
    </source>
</evidence>
<dbReference type="AlphaFoldDB" id="A0A2A2EHX5"/>
<feature type="domain" description="Glycosyltransferase subfamily 4-like N-terminal" evidence="4">
    <location>
        <begin position="33"/>
        <end position="194"/>
    </location>
</feature>
<evidence type="ECO:0000259" key="4">
    <source>
        <dbReference type="Pfam" id="PF13439"/>
    </source>
</evidence>
<name>A0A2A2EHX5_9BIFI</name>